<reference evidence="1 2" key="1">
    <citation type="submission" date="2017-11" db="EMBL/GenBank/DDBJ databases">
        <title>De-novo sequencing of pomegranate (Punica granatum L.) genome.</title>
        <authorList>
            <person name="Akparov Z."/>
            <person name="Amiraslanov A."/>
            <person name="Hajiyeva S."/>
            <person name="Abbasov M."/>
            <person name="Kaur K."/>
            <person name="Hamwieh A."/>
            <person name="Solovyev V."/>
            <person name="Salamov A."/>
            <person name="Braich B."/>
            <person name="Kosarev P."/>
            <person name="Mahmoud A."/>
            <person name="Hajiyev E."/>
            <person name="Babayeva S."/>
            <person name="Izzatullayeva V."/>
            <person name="Mammadov A."/>
            <person name="Mammadov A."/>
            <person name="Sharifova S."/>
            <person name="Ojaghi J."/>
            <person name="Eynullazada K."/>
            <person name="Bayramov B."/>
            <person name="Abdulazimova A."/>
            <person name="Shahmuradov I."/>
        </authorList>
    </citation>
    <scope>NUCLEOTIDE SEQUENCE [LARGE SCALE GENOMIC DNA]</scope>
    <source>
        <strain evidence="2">cv. AG2017</strain>
        <tissue evidence="1">Leaf</tissue>
    </source>
</reference>
<gene>
    <name evidence="1" type="ORF">CRG98_027135</name>
</gene>
<dbReference type="EMBL" id="PGOL01001928">
    <property type="protein sequence ID" value="PKI52473.1"/>
    <property type="molecule type" value="Genomic_DNA"/>
</dbReference>
<sequence length="114" mass="12580">MALSERLRKSVRKLFRRENSVGCSPPCPTLQPSPTLQLAPRPCLCMGSSLCAHSNFAPIDRQQRFALCMRSTSAPLSPSVPPDRVAPLPSQGVIRAHEPPRSAFLLPPLDWSRH</sequence>
<protein>
    <submittedName>
        <fullName evidence="1">Uncharacterized protein</fullName>
    </submittedName>
</protein>
<evidence type="ECO:0000313" key="1">
    <source>
        <dbReference type="EMBL" id="PKI52473.1"/>
    </source>
</evidence>
<dbReference type="AlphaFoldDB" id="A0A2I0J8X6"/>
<keyword evidence="2" id="KW-1185">Reference proteome</keyword>
<accession>A0A2I0J8X6</accession>
<evidence type="ECO:0000313" key="2">
    <source>
        <dbReference type="Proteomes" id="UP000233551"/>
    </source>
</evidence>
<proteinExistence type="predicted"/>
<comment type="caution">
    <text evidence="1">The sequence shown here is derived from an EMBL/GenBank/DDBJ whole genome shotgun (WGS) entry which is preliminary data.</text>
</comment>
<organism evidence="1 2">
    <name type="scientific">Punica granatum</name>
    <name type="common">Pomegranate</name>
    <dbReference type="NCBI Taxonomy" id="22663"/>
    <lineage>
        <taxon>Eukaryota</taxon>
        <taxon>Viridiplantae</taxon>
        <taxon>Streptophyta</taxon>
        <taxon>Embryophyta</taxon>
        <taxon>Tracheophyta</taxon>
        <taxon>Spermatophyta</taxon>
        <taxon>Magnoliopsida</taxon>
        <taxon>eudicotyledons</taxon>
        <taxon>Gunneridae</taxon>
        <taxon>Pentapetalae</taxon>
        <taxon>rosids</taxon>
        <taxon>malvids</taxon>
        <taxon>Myrtales</taxon>
        <taxon>Lythraceae</taxon>
        <taxon>Punica</taxon>
    </lineage>
</organism>
<dbReference type="Proteomes" id="UP000233551">
    <property type="component" value="Unassembled WGS sequence"/>
</dbReference>
<name>A0A2I0J8X6_PUNGR</name>